<organism evidence="1 2">
    <name type="scientific">Glossina austeni</name>
    <name type="common">Savannah tsetse fly</name>
    <dbReference type="NCBI Taxonomy" id="7395"/>
    <lineage>
        <taxon>Eukaryota</taxon>
        <taxon>Metazoa</taxon>
        <taxon>Ecdysozoa</taxon>
        <taxon>Arthropoda</taxon>
        <taxon>Hexapoda</taxon>
        <taxon>Insecta</taxon>
        <taxon>Pterygota</taxon>
        <taxon>Neoptera</taxon>
        <taxon>Endopterygota</taxon>
        <taxon>Diptera</taxon>
        <taxon>Brachycera</taxon>
        <taxon>Muscomorpha</taxon>
        <taxon>Hippoboscoidea</taxon>
        <taxon>Glossinidae</taxon>
        <taxon>Glossina</taxon>
    </lineage>
</organism>
<accession>A0A1A9UF90</accession>
<evidence type="ECO:0000313" key="2">
    <source>
        <dbReference type="Proteomes" id="UP000078200"/>
    </source>
</evidence>
<dbReference type="AlphaFoldDB" id="A0A1A9UF90"/>
<proteinExistence type="predicted"/>
<keyword evidence="2" id="KW-1185">Reference proteome</keyword>
<evidence type="ECO:0000313" key="1">
    <source>
        <dbReference type="EnsemblMetazoa" id="GAUT002985-PA"/>
    </source>
</evidence>
<dbReference type="Proteomes" id="UP000078200">
    <property type="component" value="Unassembled WGS sequence"/>
</dbReference>
<sequence>MLKIIAGGLLWGKDRQTDGRTDNTVECSITVENKQQQRQQQQQQPENLKTFQMQKVQGNRTVNRNTSTRFCFKENNSQPKRIAFVVTRSDRLLNIRRRPSRPDQKSNTKPFQVYLRACVSITPSNFVSSFVKGTLEDFKFLDHSLEIIENLPLEWDDKQRFNSSFAF</sequence>
<protein>
    <submittedName>
        <fullName evidence="1">Uncharacterized protein</fullName>
    </submittedName>
</protein>
<dbReference type="EnsemblMetazoa" id="GAUT002985-RA">
    <property type="protein sequence ID" value="GAUT002985-PA"/>
    <property type="gene ID" value="GAUT002985"/>
</dbReference>
<dbReference type="VEuPathDB" id="VectorBase:GAUT002985"/>
<name>A0A1A9UF90_GLOAU</name>
<reference evidence="1" key="1">
    <citation type="submission" date="2020-05" db="UniProtKB">
        <authorList>
            <consortium name="EnsemblMetazoa"/>
        </authorList>
    </citation>
    <scope>IDENTIFICATION</scope>
    <source>
        <strain evidence="1">TTRI</strain>
    </source>
</reference>